<dbReference type="STRING" id="370764.SAMN04489810_1475"/>
<dbReference type="EMBL" id="LT629692">
    <property type="protein sequence ID" value="SDG85413.1"/>
    <property type="molecule type" value="Genomic_DNA"/>
</dbReference>
<dbReference type="Gene3D" id="3.40.50.2000">
    <property type="entry name" value="Glycogen Phosphorylase B"/>
    <property type="match status" value="2"/>
</dbReference>
<dbReference type="PANTHER" id="PTHR48050:SF13">
    <property type="entry name" value="STEROL 3-BETA-GLUCOSYLTRANSFERASE UGT80A2"/>
    <property type="match status" value="1"/>
</dbReference>
<keyword evidence="3" id="KW-1185">Reference proteome</keyword>
<dbReference type="InterPro" id="IPR002213">
    <property type="entry name" value="UDP_glucos_trans"/>
</dbReference>
<dbReference type="InterPro" id="IPR010610">
    <property type="entry name" value="EryCIII-like_C"/>
</dbReference>
<dbReference type="GO" id="GO:0008194">
    <property type="term" value="F:UDP-glycosyltransferase activity"/>
    <property type="evidence" value="ECO:0007669"/>
    <property type="project" value="InterPro"/>
</dbReference>
<feature type="domain" description="Erythromycin biosynthesis protein CIII-like C-terminal" evidence="1">
    <location>
        <begin position="225"/>
        <end position="360"/>
    </location>
</feature>
<accession>A0A1G7XMY3</accession>
<dbReference type="Proteomes" id="UP000199009">
    <property type="component" value="Chromosome I"/>
</dbReference>
<dbReference type="CDD" id="cd03784">
    <property type="entry name" value="GT1_Gtf-like"/>
    <property type="match status" value="1"/>
</dbReference>
<keyword evidence="2" id="KW-0808">Transferase</keyword>
<dbReference type="PANTHER" id="PTHR48050">
    <property type="entry name" value="STEROL 3-BETA-GLUCOSYLTRANSFERASE"/>
    <property type="match status" value="1"/>
</dbReference>
<gene>
    <name evidence="2" type="ORF">SAMN04489810_1475</name>
</gene>
<evidence type="ECO:0000313" key="2">
    <source>
        <dbReference type="EMBL" id="SDG85413.1"/>
    </source>
</evidence>
<name>A0A1G7XMY3_9MICO</name>
<protein>
    <submittedName>
        <fullName evidence="2">UDP:flavonoid glycosyltransferase YjiC, YdhE family</fullName>
    </submittedName>
</protein>
<reference evidence="2 3" key="1">
    <citation type="submission" date="2016-10" db="EMBL/GenBank/DDBJ databases">
        <authorList>
            <person name="de Groot N.N."/>
        </authorList>
    </citation>
    <scope>NUCLEOTIDE SEQUENCE [LARGE SCALE GENOMIC DNA]</scope>
    <source>
        <strain evidence="2 3">DSM 23142</strain>
    </source>
</reference>
<dbReference type="AlphaFoldDB" id="A0A1G7XMY3"/>
<evidence type="ECO:0000313" key="3">
    <source>
        <dbReference type="Proteomes" id="UP000199009"/>
    </source>
</evidence>
<dbReference type="SUPFAM" id="SSF53756">
    <property type="entry name" value="UDP-Glycosyltransferase/glycogen phosphorylase"/>
    <property type="match status" value="1"/>
</dbReference>
<organism evidence="2 3">
    <name type="scientific">Microbacterium pygmaeum</name>
    <dbReference type="NCBI Taxonomy" id="370764"/>
    <lineage>
        <taxon>Bacteria</taxon>
        <taxon>Bacillati</taxon>
        <taxon>Actinomycetota</taxon>
        <taxon>Actinomycetes</taxon>
        <taxon>Micrococcales</taxon>
        <taxon>Microbacteriaceae</taxon>
        <taxon>Microbacterium</taxon>
    </lineage>
</organism>
<evidence type="ECO:0000259" key="1">
    <source>
        <dbReference type="Pfam" id="PF06722"/>
    </source>
</evidence>
<dbReference type="GO" id="GO:0017000">
    <property type="term" value="P:antibiotic biosynthetic process"/>
    <property type="evidence" value="ECO:0007669"/>
    <property type="project" value="UniProtKB-ARBA"/>
</dbReference>
<dbReference type="Pfam" id="PF06722">
    <property type="entry name" value="EryCIII-like_C"/>
    <property type="match status" value="1"/>
</dbReference>
<proteinExistence type="predicted"/>
<dbReference type="GO" id="GO:0016758">
    <property type="term" value="F:hexosyltransferase activity"/>
    <property type="evidence" value="ECO:0007669"/>
    <property type="project" value="UniProtKB-ARBA"/>
</dbReference>
<sequence>MMTSVLFVTWDGGGNVPPMLAVASEMQRRGHAVRVLGHPSQRAAVVTAGLAFEAYSTARSWTALKPRSGLRADLAYAAVFADRRLGRDVVRSARRSPVDRIVVDGLLIGALSELCRAGLRYTIFVHTLRAAMYRAVVRGPLGAVLHVRGLRPAHLYEIAELELVVTDPLLDVRPRANAASIVHTGPVFAERATQSTFDDPPAEVLVSLSTTYVHGQAELLQRIIEAIAPLPVRVIVTTGPAISPDEVRPSSNTDVHAYLPHADAMASASVVVGHGGHATTLLALAHGIPLLIIPTNTSFDQPVIGHVIAAHGLGLTLDKRASTEAIRDAVVELIRRRSYRDRTGEVGRRIRGAPNGAVVAADRLAGRAATAG</sequence>
<dbReference type="InterPro" id="IPR050426">
    <property type="entry name" value="Glycosyltransferase_28"/>
</dbReference>